<evidence type="ECO:0000313" key="1">
    <source>
        <dbReference type="EMBL" id="QBM90980.1"/>
    </source>
</evidence>
<organism evidence="1 2">
    <name type="scientific">Metschnikowia aff. pulcherrima</name>
    <dbReference type="NCBI Taxonomy" id="2163413"/>
    <lineage>
        <taxon>Eukaryota</taxon>
        <taxon>Fungi</taxon>
        <taxon>Dikarya</taxon>
        <taxon>Ascomycota</taxon>
        <taxon>Saccharomycotina</taxon>
        <taxon>Pichiomycetes</taxon>
        <taxon>Metschnikowiaceae</taxon>
        <taxon>Metschnikowia</taxon>
    </lineage>
</organism>
<keyword evidence="2" id="KW-1185">Reference proteome</keyword>
<dbReference type="Proteomes" id="UP000292447">
    <property type="component" value="Chromosome VII"/>
</dbReference>
<gene>
    <name evidence="1" type="ORF">METSCH_G00200</name>
</gene>
<name>A0A4P6XTU3_9ASCO</name>
<dbReference type="EMBL" id="CP034462">
    <property type="protein sequence ID" value="QBM90980.1"/>
    <property type="molecule type" value="Genomic_DNA"/>
</dbReference>
<accession>A0A4P6XTU3</accession>
<dbReference type="AlphaFoldDB" id="A0A4P6XTU3"/>
<reference evidence="2" key="1">
    <citation type="submission" date="2019-03" db="EMBL/GenBank/DDBJ databases">
        <title>Snf2 controls pulcherriminic acid biosynthesis and connects pigmentation and antifungal activity of the yeast Metschnikowia pulcherrima.</title>
        <authorList>
            <person name="Gore-Lloyd D."/>
            <person name="Sumann I."/>
            <person name="Brachmann A.O."/>
            <person name="Schneeberger K."/>
            <person name="Ortiz-Merino R.A."/>
            <person name="Moreno-Beltran M."/>
            <person name="Schlaefli M."/>
            <person name="Kirner P."/>
            <person name="Santos Kron A."/>
            <person name="Wolfe K.H."/>
            <person name="Piel J."/>
            <person name="Ahrens C.H."/>
            <person name="Henk D."/>
            <person name="Freimoser F.M."/>
        </authorList>
    </citation>
    <scope>NUCLEOTIDE SEQUENCE [LARGE SCALE GENOMIC DNA]</scope>
    <source>
        <strain evidence="2">APC 1.2</strain>
    </source>
</reference>
<proteinExistence type="predicted"/>
<sequence length="322" mass="35768">MKNLTICLILRNYLGSPSNMRTKDSISFQHVCCLILCLPLAVLTALPSDYAINSPAMTSEGGNLNTSGLGTNSEHTWQLVLFPDSVKALECPDWLLLWEDAEFMAPSGMFADLYMGESDNTTIQRAYALASMTGGKWLTDTGIGKRSDLVDLDDIVLEYADSGDEDVLLQLYDDPEHPSPRLHQSSKRAWMNFLKRRWHRSGRHVAMATALDVLGQVVKGSCDWLVLGRSAVCAKDRDRNVGCLSWTGGWQDIPRCVAANILSSARGDFGEYNDFSAHCPNCLELVNRKRDTDAMEDGNVFTNNKKRSYNKQVCVSNRPNGC</sequence>
<evidence type="ECO:0000313" key="2">
    <source>
        <dbReference type="Proteomes" id="UP000292447"/>
    </source>
</evidence>
<protein>
    <submittedName>
        <fullName evidence="1">Uncharacterized protein</fullName>
    </submittedName>
</protein>